<proteinExistence type="predicted"/>
<evidence type="ECO:0000256" key="1">
    <source>
        <dbReference type="SAM" id="MobiDB-lite"/>
    </source>
</evidence>
<dbReference type="AlphaFoldDB" id="A0A319EG96"/>
<protein>
    <submittedName>
        <fullName evidence="2">Uncharacterized protein</fullName>
    </submittedName>
</protein>
<feature type="compositionally biased region" description="Low complexity" evidence="1">
    <location>
        <begin position="14"/>
        <end position="25"/>
    </location>
</feature>
<evidence type="ECO:0000313" key="2">
    <source>
        <dbReference type="EMBL" id="PYI09352.1"/>
    </source>
</evidence>
<organism evidence="2 3">
    <name type="scientific">Aspergillus sclerotiicarbonarius (strain CBS 121057 / IBT 28362)</name>
    <dbReference type="NCBI Taxonomy" id="1448318"/>
    <lineage>
        <taxon>Eukaryota</taxon>
        <taxon>Fungi</taxon>
        <taxon>Dikarya</taxon>
        <taxon>Ascomycota</taxon>
        <taxon>Pezizomycotina</taxon>
        <taxon>Eurotiomycetes</taxon>
        <taxon>Eurotiomycetidae</taxon>
        <taxon>Eurotiales</taxon>
        <taxon>Aspergillaceae</taxon>
        <taxon>Aspergillus</taxon>
        <taxon>Aspergillus subgen. Circumdati</taxon>
    </lineage>
</organism>
<evidence type="ECO:0000313" key="3">
    <source>
        <dbReference type="Proteomes" id="UP000248423"/>
    </source>
</evidence>
<reference evidence="2 3" key="1">
    <citation type="submission" date="2018-02" db="EMBL/GenBank/DDBJ databases">
        <title>The genomes of Aspergillus section Nigri reveals drivers in fungal speciation.</title>
        <authorList>
            <consortium name="DOE Joint Genome Institute"/>
            <person name="Vesth T.C."/>
            <person name="Nybo J."/>
            <person name="Theobald S."/>
            <person name="Brandl J."/>
            <person name="Frisvad J.C."/>
            <person name="Nielsen K.F."/>
            <person name="Lyhne E.K."/>
            <person name="Kogle M.E."/>
            <person name="Kuo A."/>
            <person name="Riley R."/>
            <person name="Clum A."/>
            <person name="Nolan M."/>
            <person name="Lipzen A."/>
            <person name="Salamov A."/>
            <person name="Henrissat B."/>
            <person name="Wiebenga A."/>
            <person name="De vries R.P."/>
            <person name="Grigoriev I.V."/>
            <person name="Mortensen U.H."/>
            <person name="Andersen M.R."/>
            <person name="Baker S.E."/>
        </authorList>
    </citation>
    <scope>NUCLEOTIDE SEQUENCE [LARGE SCALE GENOMIC DNA]</scope>
    <source>
        <strain evidence="2 3">CBS 121057</strain>
    </source>
</reference>
<sequence>MTNPGRDPAAPANSRPSLGLPSLSLQHKNPLPPRYTSTLSQLEHNHQNVHQPLVTFQEQSAAQAEELPTSPSRRRTEEIPAGHLEARGHLRDRGMRIDFVDAIPISSVENSALHASFDMASALEAFPVSSDILKGPSDSSSAGRSRWGSNQRTSACFASLAPMVSFPLA</sequence>
<feature type="region of interest" description="Disordered" evidence="1">
    <location>
        <begin position="1"/>
        <end position="83"/>
    </location>
</feature>
<accession>A0A319EG96</accession>
<feature type="compositionally biased region" description="Polar residues" evidence="1">
    <location>
        <begin position="35"/>
        <end position="62"/>
    </location>
</feature>
<dbReference type="Proteomes" id="UP000248423">
    <property type="component" value="Unassembled WGS sequence"/>
</dbReference>
<name>A0A319EG96_ASPSB</name>
<dbReference type="EMBL" id="KZ826328">
    <property type="protein sequence ID" value="PYI09352.1"/>
    <property type="molecule type" value="Genomic_DNA"/>
</dbReference>
<feature type="compositionally biased region" description="Basic and acidic residues" evidence="1">
    <location>
        <begin position="74"/>
        <end position="83"/>
    </location>
</feature>
<gene>
    <name evidence="2" type="ORF">BO78DRAFT_44235</name>
</gene>
<keyword evidence="3" id="KW-1185">Reference proteome</keyword>
<dbReference type="VEuPathDB" id="FungiDB:BO78DRAFT_44235"/>